<comment type="caution">
    <text evidence="1">The sequence shown here is derived from an EMBL/GenBank/DDBJ whole genome shotgun (WGS) entry which is preliminary data.</text>
</comment>
<sequence length="87" mass="9945">MHVVKGEVQGVERIRSGRLQFGPFCDDLDAMLKEKRFHGLKLEWGIDQFLPLNAFDDASNGYLVEDTCVCEDVNRNSTKLMKTVKKL</sequence>
<dbReference type="PANTHER" id="PTHR46162">
    <property type="entry name" value="TRAF-LIKE FAMILY PROTEIN"/>
    <property type="match status" value="1"/>
</dbReference>
<proteinExistence type="predicted"/>
<name>A0A5C7IQ99_9ROSI</name>
<protein>
    <recommendedName>
        <fullName evidence="3">MATH domain-containing protein</fullName>
    </recommendedName>
</protein>
<gene>
    <name evidence="1" type="ORF">EZV62_000050</name>
</gene>
<dbReference type="AlphaFoldDB" id="A0A5C7IQ99"/>
<dbReference type="Proteomes" id="UP000323000">
    <property type="component" value="Chromosome 1"/>
</dbReference>
<reference evidence="2" key="1">
    <citation type="journal article" date="2019" name="Gigascience">
        <title>De novo genome assembly of the endangered Acer yangbiense, a plant species with extremely small populations endemic to Yunnan Province, China.</title>
        <authorList>
            <person name="Yang J."/>
            <person name="Wariss H.M."/>
            <person name="Tao L."/>
            <person name="Zhang R."/>
            <person name="Yun Q."/>
            <person name="Hollingsworth P."/>
            <person name="Dao Z."/>
            <person name="Luo G."/>
            <person name="Guo H."/>
            <person name="Ma Y."/>
            <person name="Sun W."/>
        </authorList>
    </citation>
    <scope>NUCLEOTIDE SEQUENCE [LARGE SCALE GENOMIC DNA]</scope>
    <source>
        <strain evidence="2">cv. Malutang</strain>
    </source>
</reference>
<evidence type="ECO:0000313" key="1">
    <source>
        <dbReference type="EMBL" id="TXG71471.1"/>
    </source>
</evidence>
<evidence type="ECO:0008006" key="3">
    <source>
        <dbReference type="Google" id="ProtNLM"/>
    </source>
</evidence>
<dbReference type="Gene3D" id="2.60.210.10">
    <property type="entry name" value="Apoptosis, Tumor Necrosis Factor Receptor Associated Protein 2, Chain A"/>
    <property type="match status" value="1"/>
</dbReference>
<keyword evidence="2" id="KW-1185">Reference proteome</keyword>
<accession>A0A5C7IQ99</accession>
<dbReference type="EMBL" id="VAHF01000001">
    <property type="protein sequence ID" value="TXG71471.1"/>
    <property type="molecule type" value="Genomic_DNA"/>
</dbReference>
<dbReference type="OrthoDB" id="1883087at2759"/>
<dbReference type="PANTHER" id="PTHR46162:SF2">
    <property type="entry name" value="ANKYRIN REPEAT-CONTAINING PROTEIN-RELATED"/>
    <property type="match status" value="1"/>
</dbReference>
<evidence type="ECO:0000313" key="2">
    <source>
        <dbReference type="Proteomes" id="UP000323000"/>
    </source>
</evidence>
<organism evidence="1 2">
    <name type="scientific">Acer yangbiense</name>
    <dbReference type="NCBI Taxonomy" id="1000413"/>
    <lineage>
        <taxon>Eukaryota</taxon>
        <taxon>Viridiplantae</taxon>
        <taxon>Streptophyta</taxon>
        <taxon>Embryophyta</taxon>
        <taxon>Tracheophyta</taxon>
        <taxon>Spermatophyta</taxon>
        <taxon>Magnoliopsida</taxon>
        <taxon>eudicotyledons</taxon>
        <taxon>Gunneridae</taxon>
        <taxon>Pentapetalae</taxon>
        <taxon>rosids</taxon>
        <taxon>malvids</taxon>
        <taxon>Sapindales</taxon>
        <taxon>Sapindaceae</taxon>
        <taxon>Hippocastanoideae</taxon>
        <taxon>Acereae</taxon>
        <taxon>Acer</taxon>
    </lineage>
</organism>
<dbReference type="SUPFAM" id="SSF49599">
    <property type="entry name" value="TRAF domain-like"/>
    <property type="match status" value="1"/>
</dbReference>
<dbReference type="InterPro" id="IPR008974">
    <property type="entry name" value="TRAF-like"/>
</dbReference>